<gene>
    <name evidence="1" type="ORF">LHA_0639</name>
</gene>
<keyword evidence="2" id="KW-1185">Reference proteome</keyword>
<protein>
    <submittedName>
        <fullName evidence="1">Uncharacterized protein</fullName>
    </submittedName>
</protein>
<dbReference type="RefSeq" id="WP_045105212.1">
    <property type="nucleotide sequence ID" value="NZ_LN681225.1"/>
</dbReference>
<dbReference type="EMBL" id="LN681225">
    <property type="protein sequence ID" value="CEK09729.1"/>
    <property type="molecule type" value="Genomic_DNA"/>
</dbReference>
<reference evidence="2" key="1">
    <citation type="submission" date="2014-09" db="EMBL/GenBank/DDBJ databases">
        <authorList>
            <person name="Gomez-Valero L."/>
        </authorList>
    </citation>
    <scope>NUCLEOTIDE SEQUENCE [LARGE SCALE GENOMIC DNA]</scope>
    <source>
        <strain evidence="2">ATCC35250</strain>
    </source>
</reference>
<dbReference type="KEGG" id="lha:LHA_0639"/>
<name>A0A0A8USI8_LEGHA</name>
<organism evidence="1 2">
    <name type="scientific">Legionella hackeliae</name>
    <dbReference type="NCBI Taxonomy" id="449"/>
    <lineage>
        <taxon>Bacteria</taxon>
        <taxon>Pseudomonadati</taxon>
        <taxon>Pseudomonadota</taxon>
        <taxon>Gammaproteobacteria</taxon>
        <taxon>Legionellales</taxon>
        <taxon>Legionellaceae</taxon>
        <taxon>Legionella</taxon>
    </lineage>
</organism>
<dbReference type="HOGENOM" id="CLU_969536_0_0_6"/>
<evidence type="ECO:0000313" key="2">
    <source>
        <dbReference type="Proteomes" id="UP000032803"/>
    </source>
</evidence>
<dbReference type="OrthoDB" id="5644843at2"/>
<evidence type="ECO:0000313" key="1">
    <source>
        <dbReference type="EMBL" id="CEK09729.1"/>
    </source>
</evidence>
<dbReference type="Proteomes" id="UP000032803">
    <property type="component" value="Chromosome I"/>
</dbReference>
<dbReference type="AlphaFoldDB" id="A0A0A8USI8"/>
<sequence>MYRLLSKNPGIQIPSFRNYSVSLKEFSLANLSAHKGKILRVSLADKNQVQSCYEDIYQEIILPHKNSLFIGTIPTVRYSKDYLQTIYPGHNFSFITDNMGKVSASVSKRPDTNKPIAVQKRINDKRLESFPAVFNLYEPHYTSLPEDLKKWLERAKLVSGCCLFFQIFPLAPELGLSPHKYKANVNGLLQDKIPYSLFSWIHPTDAERIIRASNCNSAIQKAIFGEDIHEVQDMFCQEAAMTIGRELAKSAEYEKAVEFLQLNQGIEKSSLTSENYLPIFTA</sequence>
<accession>A0A0A8USI8</accession>
<dbReference type="PATRIC" id="fig|449.7.peg.2736"/>
<proteinExistence type="predicted"/>